<dbReference type="Proteomes" id="UP000076404">
    <property type="component" value="Chromosome"/>
</dbReference>
<accession>A0A143BIJ5</accession>
<keyword evidence="1" id="KW-1133">Transmembrane helix</keyword>
<dbReference type="eggNOG" id="ENOG5031K7S">
    <property type="taxonomic scope" value="Bacteria"/>
</dbReference>
<name>A0A143BIJ5_9BACT</name>
<feature type="transmembrane region" description="Helical" evidence="1">
    <location>
        <begin position="20"/>
        <end position="50"/>
    </location>
</feature>
<keyword evidence="1" id="KW-0812">Transmembrane</keyword>
<dbReference type="KEGG" id="gph:GEMMAAP_04160"/>
<keyword evidence="1" id="KW-0472">Membrane</keyword>
<evidence type="ECO:0000313" key="3">
    <source>
        <dbReference type="Proteomes" id="UP000076404"/>
    </source>
</evidence>
<reference evidence="2 3" key="1">
    <citation type="journal article" date="2014" name="Proc. Natl. Acad. Sci. U.S.A.">
        <title>Functional type 2 photosynthetic reaction centers found in the rare bacterial phylum Gemmatimonadetes.</title>
        <authorList>
            <person name="Zeng Y."/>
            <person name="Feng F."/>
            <person name="Medova H."/>
            <person name="Dean J."/>
            <person name="Koblizek M."/>
        </authorList>
    </citation>
    <scope>NUCLEOTIDE SEQUENCE [LARGE SCALE GENOMIC DNA]</scope>
    <source>
        <strain evidence="2 3">AP64</strain>
    </source>
</reference>
<gene>
    <name evidence="2" type="ORF">GEMMAAP_04160</name>
</gene>
<reference evidence="2 3" key="2">
    <citation type="journal article" date="2016" name="Environ. Microbiol. Rep.">
        <title>Metagenomic evidence for the presence of phototrophic Gemmatimonadetes bacteria in diverse environments.</title>
        <authorList>
            <person name="Zeng Y."/>
            <person name="Baumbach J."/>
            <person name="Barbosa E.G."/>
            <person name="Azevedo V."/>
            <person name="Zhang C."/>
            <person name="Koblizek M."/>
        </authorList>
    </citation>
    <scope>NUCLEOTIDE SEQUENCE [LARGE SCALE GENOMIC DNA]</scope>
    <source>
        <strain evidence="2 3">AP64</strain>
    </source>
</reference>
<dbReference type="RefSeq" id="WP_026850107.1">
    <property type="nucleotide sequence ID" value="NZ_CP011454.1"/>
</dbReference>
<dbReference type="AlphaFoldDB" id="A0A143BIJ5"/>
<organism evidence="2 3">
    <name type="scientific">Gemmatimonas phototrophica</name>
    <dbReference type="NCBI Taxonomy" id="1379270"/>
    <lineage>
        <taxon>Bacteria</taxon>
        <taxon>Pseudomonadati</taxon>
        <taxon>Gemmatimonadota</taxon>
        <taxon>Gemmatimonadia</taxon>
        <taxon>Gemmatimonadales</taxon>
        <taxon>Gemmatimonadaceae</taxon>
        <taxon>Gemmatimonas</taxon>
    </lineage>
</organism>
<keyword evidence="3" id="KW-1185">Reference proteome</keyword>
<evidence type="ECO:0000313" key="2">
    <source>
        <dbReference type="EMBL" id="AMW04254.1"/>
    </source>
</evidence>
<dbReference type="EMBL" id="CP011454">
    <property type="protein sequence ID" value="AMW04254.1"/>
    <property type="molecule type" value="Genomic_DNA"/>
</dbReference>
<sequence length="60" mass="6409">MPFFDHPANADFLLPIIKLPLLLISSIFQVVLAVGPIGQIAIIAVAIALFTKNIMGPARP</sequence>
<proteinExistence type="predicted"/>
<protein>
    <submittedName>
        <fullName evidence="2">Uncharacterized protein</fullName>
    </submittedName>
</protein>
<evidence type="ECO:0000256" key="1">
    <source>
        <dbReference type="SAM" id="Phobius"/>
    </source>
</evidence>